<dbReference type="GO" id="GO:0061710">
    <property type="term" value="F:L-threonylcarbamoyladenylate synthase"/>
    <property type="evidence" value="ECO:0007669"/>
    <property type="project" value="UniProtKB-EC"/>
</dbReference>
<comment type="caution">
    <text evidence="13">The sequence shown here is derived from an EMBL/GenBank/DDBJ whole genome shotgun (WGS) entry which is preliminary data.</text>
</comment>
<protein>
    <recommendedName>
        <fullName evidence="10">L-threonylcarbamoyladenylate synthase</fullName>
        <ecNumber evidence="3">2.7.7.87</ecNumber>
    </recommendedName>
    <alternativeName>
        <fullName evidence="10">L-threonylcarbamoyladenylate synthase</fullName>
    </alternativeName>
</protein>
<dbReference type="SUPFAM" id="SSF52540">
    <property type="entry name" value="P-loop containing nucleoside triphosphate hydrolases"/>
    <property type="match status" value="1"/>
</dbReference>
<evidence type="ECO:0000256" key="11">
    <source>
        <dbReference type="ARBA" id="ARBA00048366"/>
    </source>
</evidence>
<evidence type="ECO:0000313" key="13">
    <source>
        <dbReference type="EMBL" id="MCA9380546.1"/>
    </source>
</evidence>
<evidence type="ECO:0000256" key="3">
    <source>
        <dbReference type="ARBA" id="ARBA00012584"/>
    </source>
</evidence>
<evidence type="ECO:0000259" key="12">
    <source>
        <dbReference type="PROSITE" id="PS51163"/>
    </source>
</evidence>
<evidence type="ECO:0000256" key="4">
    <source>
        <dbReference type="ARBA" id="ARBA00022490"/>
    </source>
</evidence>
<dbReference type="Proteomes" id="UP000745577">
    <property type="component" value="Unassembled WGS sequence"/>
</dbReference>
<comment type="catalytic activity">
    <reaction evidence="11">
        <text>L-threonine + hydrogencarbonate + ATP = L-threonylcarbamoyladenylate + diphosphate + H2O</text>
        <dbReference type="Rhea" id="RHEA:36407"/>
        <dbReference type="ChEBI" id="CHEBI:15377"/>
        <dbReference type="ChEBI" id="CHEBI:17544"/>
        <dbReference type="ChEBI" id="CHEBI:30616"/>
        <dbReference type="ChEBI" id="CHEBI:33019"/>
        <dbReference type="ChEBI" id="CHEBI:57926"/>
        <dbReference type="ChEBI" id="CHEBI:73682"/>
        <dbReference type="EC" id="2.7.7.87"/>
    </reaction>
</comment>
<comment type="similarity">
    <text evidence="2">Belongs to the SUA5 family.</text>
</comment>
<dbReference type="InterPro" id="IPR006070">
    <property type="entry name" value="Sua5-like_dom"/>
</dbReference>
<dbReference type="Pfam" id="PF01300">
    <property type="entry name" value="Sua5_yciO_yrdC"/>
    <property type="match status" value="1"/>
</dbReference>
<feature type="domain" description="YrdC-like" evidence="12">
    <location>
        <begin position="12"/>
        <end position="201"/>
    </location>
</feature>
<dbReference type="NCBIfam" id="TIGR00057">
    <property type="entry name" value="L-threonylcarbamoyladenylate synthase"/>
    <property type="match status" value="1"/>
</dbReference>
<sequence length="354" mass="39420">MKIIKLNSKNSNSFLNEVISVFKNGGLVVYPTETCYGAGVLATDENAIKKLLKYKKRPSGKAISIAVSSREMAGNYVELNKTAESVYKKFLPGPVTVISKSKGIVANGIESEFNTLGVRIPKFPLILQIINKLNLPITATSANSSGKKTPYRIEDILENLSENQKELVDLIIDAGELPKNPPSTVVDTTRESMQVLREGDLNFSQNSILVKNEEEMHSLGENLVKKNKTVITKRGLVVLLNAELGAGKTQFVKGVAKELGIMEIVKSPTYSLVEEYDIPDGKLVHIDTWRLTNISEMKQLSIDKFLRKGNVIAVEWSAGVEEYFNEMASRKRLKIIKIDINYIDANTRNLMIWD</sequence>
<evidence type="ECO:0000256" key="10">
    <source>
        <dbReference type="ARBA" id="ARBA00029774"/>
    </source>
</evidence>
<gene>
    <name evidence="13" type="ORF">KC675_05195</name>
</gene>
<comment type="subcellular location">
    <subcellularLocation>
        <location evidence="1">Cytoplasm</location>
    </subcellularLocation>
</comment>
<evidence type="ECO:0000256" key="9">
    <source>
        <dbReference type="ARBA" id="ARBA00022840"/>
    </source>
</evidence>
<evidence type="ECO:0000256" key="5">
    <source>
        <dbReference type="ARBA" id="ARBA00022679"/>
    </source>
</evidence>
<accession>A0A955I8V1</accession>
<keyword evidence="4" id="KW-0963">Cytoplasm</keyword>
<dbReference type="GO" id="GO:0002949">
    <property type="term" value="P:tRNA threonylcarbamoyladenosine modification"/>
    <property type="evidence" value="ECO:0007669"/>
    <property type="project" value="InterPro"/>
</dbReference>
<keyword evidence="9" id="KW-0067">ATP-binding</keyword>
<evidence type="ECO:0000313" key="14">
    <source>
        <dbReference type="Proteomes" id="UP000745577"/>
    </source>
</evidence>
<dbReference type="GO" id="GO:0006450">
    <property type="term" value="P:regulation of translational fidelity"/>
    <property type="evidence" value="ECO:0007669"/>
    <property type="project" value="TreeGrafter"/>
</dbReference>
<dbReference type="Gene3D" id="3.40.50.300">
    <property type="entry name" value="P-loop containing nucleotide triphosphate hydrolases"/>
    <property type="match status" value="1"/>
</dbReference>
<evidence type="ECO:0000256" key="2">
    <source>
        <dbReference type="ARBA" id="ARBA00007663"/>
    </source>
</evidence>
<dbReference type="SUPFAM" id="SSF55821">
    <property type="entry name" value="YrdC/RibB"/>
    <property type="match status" value="1"/>
</dbReference>
<organism evidence="13 14">
    <name type="scientific">Candidatus Dojkabacteria bacterium</name>
    <dbReference type="NCBI Taxonomy" id="2099670"/>
    <lineage>
        <taxon>Bacteria</taxon>
        <taxon>Candidatus Dojkabacteria</taxon>
    </lineage>
</organism>
<keyword evidence="6" id="KW-0819">tRNA processing</keyword>
<keyword evidence="5" id="KW-0808">Transferase</keyword>
<dbReference type="Gene3D" id="3.90.870.10">
    <property type="entry name" value="DHBP synthase"/>
    <property type="match status" value="1"/>
</dbReference>
<keyword evidence="8" id="KW-0547">Nucleotide-binding</keyword>
<dbReference type="GO" id="GO:0000049">
    <property type="term" value="F:tRNA binding"/>
    <property type="evidence" value="ECO:0007669"/>
    <property type="project" value="TreeGrafter"/>
</dbReference>
<dbReference type="NCBIfam" id="TIGR00150">
    <property type="entry name" value="T6A_YjeE"/>
    <property type="match status" value="1"/>
</dbReference>
<dbReference type="GO" id="GO:0005524">
    <property type="term" value="F:ATP binding"/>
    <property type="evidence" value="ECO:0007669"/>
    <property type="project" value="UniProtKB-KW"/>
</dbReference>
<dbReference type="EMBL" id="JAGQLL010000084">
    <property type="protein sequence ID" value="MCA9380546.1"/>
    <property type="molecule type" value="Genomic_DNA"/>
</dbReference>
<dbReference type="PANTHER" id="PTHR17490">
    <property type="entry name" value="SUA5"/>
    <property type="match status" value="1"/>
</dbReference>
<reference evidence="13" key="2">
    <citation type="journal article" date="2021" name="Microbiome">
        <title>Successional dynamics and alternative stable states in a saline activated sludge microbial community over 9 years.</title>
        <authorList>
            <person name="Wang Y."/>
            <person name="Ye J."/>
            <person name="Ju F."/>
            <person name="Liu L."/>
            <person name="Boyd J.A."/>
            <person name="Deng Y."/>
            <person name="Parks D.H."/>
            <person name="Jiang X."/>
            <person name="Yin X."/>
            <person name="Woodcroft B.J."/>
            <person name="Tyson G.W."/>
            <person name="Hugenholtz P."/>
            <person name="Polz M.F."/>
            <person name="Zhang T."/>
        </authorList>
    </citation>
    <scope>NUCLEOTIDE SEQUENCE</scope>
    <source>
        <strain evidence="13">HKST-UBA15</strain>
    </source>
</reference>
<evidence type="ECO:0000256" key="6">
    <source>
        <dbReference type="ARBA" id="ARBA00022694"/>
    </source>
</evidence>
<dbReference type="InterPro" id="IPR003442">
    <property type="entry name" value="T6A_TsaE"/>
</dbReference>
<dbReference type="PANTHER" id="PTHR17490:SF16">
    <property type="entry name" value="THREONYLCARBAMOYL-AMP SYNTHASE"/>
    <property type="match status" value="1"/>
</dbReference>
<evidence type="ECO:0000256" key="8">
    <source>
        <dbReference type="ARBA" id="ARBA00022741"/>
    </source>
</evidence>
<dbReference type="Pfam" id="PF02367">
    <property type="entry name" value="TsaE"/>
    <property type="match status" value="1"/>
</dbReference>
<evidence type="ECO:0000256" key="7">
    <source>
        <dbReference type="ARBA" id="ARBA00022695"/>
    </source>
</evidence>
<dbReference type="PROSITE" id="PS51163">
    <property type="entry name" value="YRDC"/>
    <property type="match status" value="1"/>
</dbReference>
<evidence type="ECO:0000256" key="1">
    <source>
        <dbReference type="ARBA" id="ARBA00004496"/>
    </source>
</evidence>
<dbReference type="InterPro" id="IPR027417">
    <property type="entry name" value="P-loop_NTPase"/>
</dbReference>
<reference evidence="13" key="1">
    <citation type="submission" date="2020-04" db="EMBL/GenBank/DDBJ databases">
        <authorList>
            <person name="Zhang T."/>
        </authorList>
    </citation>
    <scope>NUCLEOTIDE SEQUENCE</scope>
    <source>
        <strain evidence="13">HKST-UBA15</strain>
    </source>
</reference>
<dbReference type="InterPro" id="IPR017945">
    <property type="entry name" value="DHBP_synth_RibB-like_a/b_dom"/>
</dbReference>
<dbReference type="EC" id="2.7.7.87" evidence="3"/>
<keyword evidence="7" id="KW-0548">Nucleotidyltransferase</keyword>
<proteinExistence type="inferred from homology"/>
<name>A0A955I8V1_9BACT</name>
<dbReference type="InterPro" id="IPR050156">
    <property type="entry name" value="TC-AMP_synthase_SUA5"/>
</dbReference>
<dbReference type="AlphaFoldDB" id="A0A955I8V1"/>
<dbReference type="GO" id="GO:0003725">
    <property type="term" value="F:double-stranded RNA binding"/>
    <property type="evidence" value="ECO:0007669"/>
    <property type="project" value="InterPro"/>
</dbReference>
<dbReference type="GO" id="GO:0005737">
    <property type="term" value="C:cytoplasm"/>
    <property type="evidence" value="ECO:0007669"/>
    <property type="project" value="UniProtKB-SubCell"/>
</dbReference>